<evidence type="ECO:0000256" key="2">
    <source>
        <dbReference type="ARBA" id="ARBA00012438"/>
    </source>
</evidence>
<dbReference type="Gene3D" id="3.40.50.2300">
    <property type="match status" value="1"/>
</dbReference>
<keyword evidence="4 8" id="KW-0597">Phosphoprotein</keyword>
<dbReference type="PROSITE" id="PS50109">
    <property type="entry name" value="HIS_KIN"/>
    <property type="match status" value="1"/>
</dbReference>
<dbReference type="SUPFAM" id="SSF52172">
    <property type="entry name" value="CheY-like"/>
    <property type="match status" value="1"/>
</dbReference>
<evidence type="ECO:0000256" key="9">
    <source>
        <dbReference type="SAM" id="Phobius"/>
    </source>
</evidence>
<gene>
    <name evidence="12" type="ORF">WMO26_01000</name>
</gene>
<dbReference type="Gene3D" id="1.10.287.130">
    <property type="match status" value="1"/>
</dbReference>
<sequence length="938" mass="103740">MEHGTCRNGKRAALVFFSVFLFWILITPIASYAAKEEQKVLRVAFPQLEGYTATSPEGEPVGLVVDILNEVAKYTGWSYEYVPVENNNIMESFEAGAFDLMGGQYYIEGLETYYGYPEYNCGYSKLVLLARRDDSAIKSYDLNTFNGKTIGVFDRAKENIRRLQIYLELNNLDCELKYYSYEQLHETGSLNRYLESGEVDLLLGSSTAPGGEFYVAAAFDSQPHYIVTRPEDPETLDALNRALEKIYDADPNFNKKVYEKNFPNTGNVNPVLTAEEQAYVRSKETVTVAIPYDWHPLFCLNNADSHDGFTADVFKEISAYSGLAFTYLYYDSYGESLAAVQNGDADLLGFFLDAEEEAHKQHLALSAAYAQLNSILVRNKESTYPSDHLVGAVLNGQKLPDYVIAEEVVYYTDMTQALADVNSGKVDFFYGLSARLEKIIQQNNFVNLVQVNLVNNSQGITFALKSPAQPELLSILNKAVNNLTDEEKTVINSRNLISIGESRMTLSSIVYANPGLAIAVVTVFLLLVFGVVIVVAKSRLHAAAMRGELEKAEAGNRAKSDFLSRMSHEIRTPMNAIVGLTELTQTIDGLPEKAQENMEKVKSSSRYLLSLINDILDMSRIENGKMQIASEPFSVKSMLTEMESMMKTEAENRKLRFQVKQTIHSEWVMGDQTRLRQVILNLLSNAFKFTPAGGTVTLSAVEDTAPQGDARVTFQVADTGVGIAPKDQKRIFESFEQVGSHDSKSQGTGLGLAISSNIVHLMGGELKLNSKPGEGSVFSFSITLSQADPAPAACDQSVPNDALVLQGIRILLAEDNDLNAEIAIELLKVQGAQVVRVNDGKAALDAVETSKPETFQAILMDIRMPQMNGLEAARRIRSLSRPDARTIPIIAMTANAFQEDVQAALEAGMTGFVPKPIDVNQLYRELHNAIMHNKQKNP</sequence>
<dbReference type="InterPro" id="IPR036890">
    <property type="entry name" value="HATPase_C_sf"/>
</dbReference>
<evidence type="ECO:0000259" key="11">
    <source>
        <dbReference type="PROSITE" id="PS50110"/>
    </source>
</evidence>
<dbReference type="CDD" id="cd00082">
    <property type="entry name" value="HisKA"/>
    <property type="match status" value="1"/>
</dbReference>
<keyword evidence="9" id="KW-0812">Transmembrane</keyword>
<organism evidence="12 13">
    <name type="scientific">Solibaculum intestinale</name>
    <dbReference type="NCBI Taxonomy" id="3133165"/>
    <lineage>
        <taxon>Bacteria</taxon>
        <taxon>Bacillati</taxon>
        <taxon>Bacillota</taxon>
        <taxon>Clostridia</taxon>
        <taxon>Eubacteriales</taxon>
        <taxon>Oscillospiraceae</taxon>
        <taxon>Solibaculum</taxon>
    </lineage>
</organism>
<evidence type="ECO:0000259" key="10">
    <source>
        <dbReference type="PROSITE" id="PS50109"/>
    </source>
</evidence>
<dbReference type="Pfam" id="PF00497">
    <property type="entry name" value="SBP_bac_3"/>
    <property type="match status" value="2"/>
</dbReference>
<dbReference type="SUPFAM" id="SSF53850">
    <property type="entry name" value="Periplasmic binding protein-like II"/>
    <property type="match status" value="2"/>
</dbReference>
<evidence type="ECO:0000313" key="13">
    <source>
        <dbReference type="Proteomes" id="UP001489509"/>
    </source>
</evidence>
<dbReference type="PRINTS" id="PR00344">
    <property type="entry name" value="BCTRLSENSOR"/>
</dbReference>
<comment type="caution">
    <text evidence="12">The sequence shown here is derived from an EMBL/GenBank/DDBJ whole genome shotgun (WGS) entry which is preliminary data.</text>
</comment>
<dbReference type="PANTHER" id="PTHR45339:SF1">
    <property type="entry name" value="HYBRID SIGNAL TRANSDUCTION HISTIDINE KINASE J"/>
    <property type="match status" value="1"/>
</dbReference>
<keyword evidence="9" id="KW-0472">Membrane</keyword>
<feature type="transmembrane region" description="Helical" evidence="9">
    <location>
        <begin position="12"/>
        <end position="34"/>
    </location>
</feature>
<evidence type="ECO:0000256" key="1">
    <source>
        <dbReference type="ARBA" id="ARBA00000085"/>
    </source>
</evidence>
<keyword evidence="9" id="KW-1133">Transmembrane helix</keyword>
<dbReference type="EMBL" id="JBBMFD010000001">
    <property type="protein sequence ID" value="MEQ2439398.1"/>
    <property type="molecule type" value="Genomic_DNA"/>
</dbReference>
<dbReference type="EC" id="2.7.13.3" evidence="2"/>
<evidence type="ECO:0000256" key="8">
    <source>
        <dbReference type="PROSITE-ProRule" id="PRU00169"/>
    </source>
</evidence>
<dbReference type="Gene3D" id="3.40.190.10">
    <property type="entry name" value="Periplasmic binding protein-like II"/>
    <property type="match status" value="4"/>
</dbReference>
<accession>A0ABV1DWF5</accession>
<feature type="domain" description="Response regulatory" evidence="11">
    <location>
        <begin position="809"/>
        <end position="930"/>
    </location>
</feature>
<dbReference type="InterPro" id="IPR001789">
    <property type="entry name" value="Sig_transdc_resp-reg_receiver"/>
</dbReference>
<name>A0ABV1DWF5_9FIRM</name>
<evidence type="ECO:0000256" key="3">
    <source>
        <dbReference type="ARBA" id="ARBA00018672"/>
    </source>
</evidence>
<feature type="modified residue" description="4-aspartylphosphate" evidence="8">
    <location>
        <position position="861"/>
    </location>
</feature>
<dbReference type="InterPro" id="IPR001638">
    <property type="entry name" value="Solute-binding_3/MltF_N"/>
</dbReference>
<dbReference type="SMART" id="SM00387">
    <property type="entry name" value="HATPase_c"/>
    <property type="match status" value="1"/>
</dbReference>
<dbReference type="InterPro" id="IPR005467">
    <property type="entry name" value="His_kinase_dom"/>
</dbReference>
<dbReference type="InterPro" id="IPR011006">
    <property type="entry name" value="CheY-like_superfamily"/>
</dbReference>
<dbReference type="InterPro" id="IPR003594">
    <property type="entry name" value="HATPase_dom"/>
</dbReference>
<dbReference type="Gene3D" id="3.30.565.10">
    <property type="entry name" value="Histidine kinase-like ATPase, C-terminal domain"/>
    <property type="match status" value="1"/>
</dbReference>
<keyword evidence="5" id="KW-0418">Kinase</keyword>
<evidence type="ECO:0000256" key="7">
    <source>
        <dbReference type="ARBA" id="ARBA00024867"/>
    </source>
</evidence>
<dbReference type="Proteomes" id="UP001489509">
    <property type="component" value="Unassembled WGS sequence"/>
</dbReference>
<evidence type="ECO:0000313" key="12">
    <source>
        <dbReference type="EMBL" id="MEQ2439398.1"/>
    </source>
</evidence>
<dbReference type="CDD" id="cd16922">
    <property type="entry name" value="HATPase_EvgS-ArcB-TorS-like"/>
    <property type="match status" value="1"/>
</dbReference>
<dbReference type="Pfam" id="PF00072">
    <property type="entry name" value="Response_reg"/>
    <property type="match status" value="1"/>
</dbReference>
<dbReference type="RefSeq" id="WP_349217674.1">
    <property type="nucleotide sequence ID" value="NZ_JBBMFD010000001.1"/>
</dbReference>
<protein>
    <recommendedName>
        <fullName evidence="3">Stage 0 sporulation protein A homolog</fullName>
        <ecNumber evidence="2">2.7.13.3</ecNumber>
    </recommendedName>
</protein>
<dbReference type="InterPro" id="IPR004358">
    <property type="entry name" value="Sig_transdc_His_kin-like_C"/>
</dbReference>
<evidence type="ECO:0000256" key="6">
    <source>
        <dbReference type="ARBA" id="ARBA00023012"/>
    </source>
</evidence>
<dbReference type="SUPFAM" id="SSF55874">
    <property type="entry name" value="ATPase domain of HSP90 chaperone/DNA topoisomerase II/histidine kinase"/>
    <property type="match status" value="1"/>
</dbReference>
<dbReference type="PANTHER" id="PTHR45339">
    <property type="entry name" value="HYBRID SIGNAL TRANSDUCTION HISTIDINE KINASE J"/>
    <property type="match status" value="1"/>
</dbReference>
<evidence type="ECO:0000256" key="5">
    <source>
        <dbReference type="ARBA" id="ARBA00022777"/>
    </source>
</evidence>
<feature type="transmembrane region" description="Helical" evidence="9">
    <location>
        <begin position="516"/>
        <end position="536"/>
    </location>
</feature>
<reference evidence="12 13" key="1">
    <citation type="submission" date="2024-03" db="EMBL/GenBank/DDBJ databases">
        <title>Human intestinal bacterial collection.</title>
        <authorList>
            <person name="Pauvert C."/>
            <person name="Hitch T.C.A."/>
            <person name="Clavel T."/>
        </authorList>
    </citation>
    <scope>NUCLEOTIDE SEQUENCE [LARGE SCALE GENOMIC DNA]</scope>
    <source>
        <strain evidence="12 13">CLA-JM-H44</strain>
    </source>
</reference>
<comment type="catalytic activity">
    <reaction evidence="1">
        <text>ATP + protein L-histidine = ADP + protein N-phospho-L-histidine.</text>
        <dbReference type="EC" id="2.7.13.3"/>
    </reaction>
</comment>
<dbReference type="CDD" id="cd17546">
    <property type="entry name" value="REC_hyHK_CKI1_RcsC-like"/>
    <property type="match status" value="1"/>
</dbReference>
<keyword evidence="6" id="KW-0902">Two-component regulatory system</keyword>
<dbReference type="InterPro" id="IPR036097">
    <property type="entry name" value="HisK_dim/P_sf"/>
</dbReference>
<dbReference type="PROSITE" id="PS50110">
    <property type="entry name" value="RESPONSE_REGULATORY"/>
    <property type="match status" value="1"/>
</dbReference>
<dbReference type="Pfam" id="PF00512">
    <property type="entry name" value="HisKA"/>
    <property type="match status" value="1"/>
</dbReference>
<dbReference type="SMART" id="SM00062">
    <property type="entry name" value="PBPb"/>
    <property type="match status" value="2"/>
</dbReference>
<evidence type="ECO:0000256" key="4">
    <source>
        <dbReference type="ARBA" id="ARBA00022553"/>
    </source>
</evidence>
<keyword evidence="5" id="KW-0808">Transferase</keyword>
<dbReference type="InterPro" id="IPR003661">
    <property type="entry name" value="HisK_dim/P_dom"/>
</dbReference>
<proteinExistence type="predicted"/>
<keyword evidence="13" id="KW-1185">Reference proteome</keyword>
<dbReference type="SMART" id="SM00388">
    <property type="entry name" value="HisKA"/>
    <property type="match status" value="1"/>
</dbReference>
<dbReference type="SUPFAM" id="SSF47384">
    <property type="entry name" value="Homodimeric domain of signal transducing histidine kinase"/>
    <property type="match status" value="1"/>
</dbReference>
<feature type="domain" description="Histidine kinase" evidence="10">
    <location>
        <begin position="565"/>
        <end position="786"/>
    </location>
</feature>
<dbReference type="SMART" id="SM00448">
    <property type="entry name" value="REC"/>
    <property type="match status" value="1"/>
</dbReference>
<comment type="function">
    <text evidence="7">May play the central regulatory role in sporulation. It may be an element of the effector pathway responsible for the activation of sporulation genes in response to nutritional stress. Spo0A may act in concert with spo0H (a sigma factor) to control the expression of some genes that are critical to the sporulation process.</text>
</comment>
<dbReference type="Pfam" id="PF02518">
    <property type="entry name" value="HATPase_c"/>
    <property type="match status" value="1"/>
</dbReference>